<dbReference type="KEGG" id="cqi:110692721"/>
<dbReference type="Gene3D" id="3.40.50.2000">
    <property type="entry name" value="Glycogen Phosphorylase B"/>
    <property type="match status" value="2"/>
</dbReference>
<gene>
    <name evidence="2" type="primary">LOC110692721</name>
</gene>
<sequence length="101" mass="11696">MATWPLYAEQQLNTFELVKELGRLVVEIRVDYRRDWKTRKGNLKVTAEEIENGVKKLMSLDEETMNKVREISDKSRNALEDGGSSHKWLGQFIEDVLSNVA</sequence>
<reference evidence="2" key="1">
    <citation type="journal article" date="2017" name="Nature">
        <title>The genome of Chenopodium quinoa.</title>
        <authorList>
            <person name="Jarvis D.E."/>
            <person name="Ho Y.S."/>
            <person name="Lightfoot D.J."/>
            <person name="Schmoeckel S.M."/>
            <person name="Li B."/>
            <person name="Borm T.J.A."/>
            <person name="Ohyanagi H."/>
            <person name="Mineta K."/>
            <person name="Michell C.T."/>
            <person name="Saber N."/>
            <person name="Kharbatia N.M."/>
            <person name="Rupper R.R."/>
            <person name="Sharp A.R."/>
            <person name="Dally N."/>
            <person name="Boughton B.A."/>
            <person name="Woo Y.H."/>
            <person name="Gao G."/>
            <person name="Schijlen E.G.W.M."/>
            <person name="Guo X."/>
            <person name="Momin A.A."/>
            <person name="Negrao S."/>
            <person name="Al-Babili S."/>
            <person name="Gehring C."/>
            <person name="Roessner U."/>
            <person name="Jung C."/>
            <person name="Murphy K."/>
            <person name="Arold S.T."/>
            <person name="Gojobori T."/>
            <person name="van der Linden C.G."/>
            <person name="van Loo E.N."/>
            <person name="Jellen E.N."/>
            <person name="Maughan P.J."/>
            <person name="Tester M."/>
        </authorList>
    </citation>
    <scope>NUCLEOTIDE SEQUENCE [LARGE SCALE GENOMIC DNA]</scope>
    <source>
        <strain evidence="2">cv. PI 614886</strain>
    </source>
</reference>
<accession>A0A803MCP4</accession>
<proteinExistence type="inferred from homology"/>
<dbReference type="PANTHER" id="PTHR48048:SF45">
    <property type="entry name" value="GLYCOSYLTRANSFERASE"/>
    <property type="match status" value="1"/>
</dbReference>
<keyword evidence="3" id="KW-1185">Reference proteome</keyword>
<organism evidence="2 3">
    <name type="scientific">Chenopodium quinoa</name>
    <name type="common">Quinoa</name>
    <dbReference type="NCBI Taxonomy" id="63459"/>
    <lineage>
        <taxon>Eukaryota</taxon>
        <taxon>Viridiplantae</taxon>
        <taxon>Streptophyta</taxon>
        <taxon>Embryophyta</taxon>
        <taxon>Tracheophyta</taxon>
        <taxon>Spermatophyta</taxon>
        <taxon>Magnoliopsida</taxon>
        <taxon>eudicotyledons</taxon>
        <taxon>Gunneridae</taxon>
        <taxon>Pentapetalae</taxon>
        <taxon>Caryophyllales</taxon>
        <taxon>Chenopodiaceae</taxon>
        <taxon>Chenopodioideae</taxon>
        <taxon>Atripliceae</taxon>
        <taxon>Chenopodium</taxon>
    </lineage>
</organism>
<evidence type="ECO:0000313" key="3">
    <source>
        <dbReference type="Proteomes" id="UP000596660"/>
    </source>
</evidence>
<evidence type="ECO:0000313" key="2">
    <source>
        <dbReference type="EnsemblPlants" id="AUR62027237-RA:cds"/>
    </source>
</evidence>
<dbReference type="SUPFAM" id="SSF53756">
    <property type="entry name" value="UDP-Glycosyltransferase/glycogen phosphorylase"/>
    <property type="match status" value="1"/>
</dbReference>
<dbReference type="GeneID" id="110692721"/>
<dbReference type="Proteomes" id="UP000596660">
    <property type="component" value="Unplaced"/>
</dbReference>
<dbReference type="AlphaFoldDB" id="A0A803MCP4"/>
<name>A0A803MCP4_CHEQI</name>
<evidence type="ECO:0000256" key="1">
    <source>
        <dbReference type="ARBA" id="ARBA00009995"/>
    </source>
</evidence>
<dbReference type="RefSeq" id="XP_021725456.1">
    <property type="nucleotide sequence ID" value="XM_021869764.1"/>
</dbReference>
<dbReference type="OMA" id="LLLMIDC"/>
<dbReference type="OrthoDB" id="1730756at2759"/>
<dbReference type="PANTHER" id="PTHR48048">
    <property type="entry name" value="GLYCOSYLTRANSFERASE"/>
    <property type="match status" value="1"/>
</dbReference>
<dbReference type="InterPro" id="IPR050481">
    <property type="entry name" value="UDP-glycosyltransf_plant"/>
</dbReference>
<dbReference type="Gramene" id="AUR62027237-RA">
    <property type="protein sequence ID" value="AUR62027237-RA:cds"/>
    <property type="gene ID" value="AUR62027237"/>
</dbReference>
<dbReference type="GO" id="GO:0035251">
    <property type="term" value="F:UDP-glucosyltransferase activity"/>
    <property type="evidence" value="ECO:0007669"/>
    <property type="project" value="InterPro"/>
</dbReference>
<protein>
    <submittedName>
        <fullName evidence="2">Uncharacterized protein</fullName>
    </submittedName>
</protein>
<reference evidence="2" key="2">
    <citation type="submission" date="2021-03" db="UniProtKB">
        <authorList>
            <consortium name="EnsemblPlants"/>
        </authorList>
    </citation>
    <scope>IDENTIFICATION</scope>
</reference>
<comment type="similarity">
    <text evidence="1">Belongs to the UDP-glycosyltransferase family.</text>
</comment>
<dbReference type="EnsemblPlants" id="AUR62027237-RA">
    <property type="protein sequence ID" value="AUR62027237-RA:cds"/>
    <property type="gene ID" value="AUR62027237"/>
</dbReference>